<feature type="transmembrane region" description="Helical" evidence="9">
    <location>
        <begin position="74"/>
        <end position="98"/>
    </location>
</feature>
<comment type="subcellular location">
    <subcellularLocation>
        <location evidence="1">Membrane</location>
        <topology evidence="1">Multi-pass membrane protein</topology>
    </subcellularLocation>
</comment>
<dbReference type="Proteomes" id="UP001497497">
    <property type="component" value="Unassembled WGS sequence"/>
</dbReference>
<dbReference type="GO" id="GO:0008528">
    <property type="term" value="F:G protein-coupled peptide receptor activity"/>
    <property type="evidence" value="ECO:0007669"/>
    <property type="project" value="InterPro"/>
</dbReference>
<sequence>MKWYAIADTFTTLIIPSLLIIALMVAITFSLIKSLKRQSRLQGASRSAGPNGDAGGTGRSTRSRSSPQAKVTRMLFAVSFFFLLLNGPSHFIRAYFVFDGLVHPNKYTSGAQIHMPTAAQQVQVMCEIIFYLCFAVNLIIYLTCGDSFRKQFKDTYFSFCFRRNSPGGCSEMTAMSTVRLEEMDNRNEDQTALIETSPTANKDNNNVCS</sequence>
<feature type="transmembrane region" description="Helical" evidence="9">
    <location>
        <begin position="118"/>
        <end position="143"/>
    </location>
</feature>
<keyword evidence="7" id="KW-0807">Transducer</keyword>
<dbReference type="PROSITE" id="PS50262">
    <property type="entry name" value="G_PROTEIN_RECEP_F1_2"/>
    <property type="match status" value="1"/>
</dbReference>
<keyword evidence="5 9" id="KW-0472">Membrane</keyword>
<dbReference type="GO" id="GO:0005886">
    <property type="term" value="C:plasma membrane"/>
    <property type="evidence" value="ECO:0007669"/>
    <property type="project" value="TreeGrafter"/>
</dbReference>
<comment type="caution">
    <text evidence="11">The sequence shown here is derived from an EMBL/GenBank/DDBJ whole genome shotgun (WGS) entry which is preliminary data.</text>
</comment>
<protein>
    <recommendedName>
        <fullName evidence="10">G-protein coupled receptors family 1 profile domain-containing protein</fullName>
    </recommendedName>
</protein>
<evidence type="ECO:0000256" key="1">
    <source>
        <dbReference type="ARBA" id="ARBA00004141"/>
    </source>
</evidence>
<keyword evidence="6" id="KW-0675">Receptor</keyword>
<evidence type="ECO:0000256" key="5">
    <source>
        <dbReference type="ARBA" id="ARBA00023136"/>
    </source>
</evidence>
<dbReference type="Gene3D" id="1.20.1070.10">
    <property type="entry name" value="Rhodopsin 7-helix transmembrane proteins"/>
    <property type="match status" value="1"/>
</dbReference>
<accession>A0AAV2HA65</accession>
<evidence type="ECO:0000256" key="7">
    <source>
        <dbReference type="ARBA" id="ARBA00023224"/>
    </source>
</evidence>
<evidence type="ECO:0000256" key="8">
    <source>
        <dbReference type="SAM" id="MobiDB-lite"/>
    </source>
</evidence>
<dbReference type="InterPro" id="IPR019427">
    <property type="entry name" value="7TM_GPCR_serpentine_rcpt_Srw"/>
</dbReference>
<evidence type="ECO:0000256" key="6">
    <source>
        <dbReference type="ARBA" id="ARBA00023170"/>
    </source>
</evidence>
<keyword evidence="12" id="KW-1185">Reference proteome</keyword>
<reference evidence="11 12" key="1">
    <citation type="submission" date="2024-04" db="EMBL/GenBank/DDBJ databases">
        <authorList>
            <consortium name="Genoscope - CEA"/>
            <person name="William W."/>
        </authorList>
    </citation>
    <scope>NUCLEOTIDE SEQUENCE [LARGE SCALE GENOMIC DNA]</scope>
</reference>
<feature type="domain" description="G-protein coupled receptors family 1 profile" evidence="10">
    <location>
        <begin position="1"/>
        <end position="141"/>
    </location>
</feature>
<dbReference type="AlphaFoldDB" id="A0AAV2HA65"/>
<organism evidence="11 12">
    <name type="scientific">Lymnaea stagnalis</name>
    <name type="common">Great pond snail</name>
    <name type="synonym">Helix stagnalis</name>
    <dbReference type="NCBI Taxonomy" id="6523"/>
    <lineage>
        <taxon>Eukaryota</taxon>
        <taxon>Metazoa</taxon>
        <taxon>Spiralia</taxon>
        <taxon>Lophotrochozoa</taxon>
        <taxon>Mollusca</taxon>
        <taxon>Gastropoda</taxon>
        <taxon>Heterobranchia</taxon>
        <taxon>Euthyneura</taxon>
        <taxon>Panpulmonata</taxon>
        <taxon>Hygrophila</taxon>
        <taxon>Lymnaeoidea</taxon>
        <taxon>Lymnaeidae</taxon>
        <taxon>Lymnaea</taxon>
    </lineage>
</organism>
<dbReference type="Pfam" id="PF10324">
    <property type="entry name" value="7TM_GPCR_Srw"/>
    <property type="match status" value="1"/>
</dbReference>
<keyword evidence="2 9" id="KW-0812">Transmembrane</keyword>
<dbReference type="InterPro" id="IPR017452">
    <property type="entry name" value="GPCR_Rhodpsn_7TM"/>
</dbReference>
<dbReference type="PANTHER" id="PTHR24243:SF230">
    <property type="entry name" value="G-PROTEIN COUPLED RECEPTORS FAMILY 1 PROFILE DOMAIN-CONTAINING PROTEIN"/>
    <property type="match status" value="1"/>
</dbReference>
<feature type="region of interest" description="Disordered" evidence="8">
    <location>
        <begin position="42"/>
        <end position="66"/>
    </location>
</feature>
<gene>
    <name evidence="11" type="ORF">GSLYS_00004392001</name>
</gene>
<keyword evidence="3 9" id="KW-1133">Transmembrane helix</keyword>
<evidence type="ECO:0000256" key="9">
    <source>
        <dbReference type="SAM" id="Phobius"/>
    </source>
</evidence>
<evidence type="ECO:0000313" key="11">
    <source>
        <dbReference type="EMBL" id="CAL1530259.1"/>
    </source>
</evidence>
<dbReference type="EMBL" id="CAXITT010000065">
    <property type="protein sequence ID" value="CAL1530259.1"/>
    <property type="molecule type" value="Genomic_DNA"/>
</dbReference>
<evidence type="ECO:0000259" key="10">
    <source>
        <dbReference type="PROSITE" id="PS50262"/>
    </source>
</evidence>
<evidence type="ECO:0000256" key="2">
    <source>
        <dbReference type="ARBA" id="ARBA00022692"/>
    </source>
</evidence>
<dbReference type="SUPFAM" id="SSF81321">
    <property type="entry name" value="Family A G protein-coupled receptor-like"/>
    <property type="match status" value="1"/>
</dbReference>
<keyword evidence="4" id="KW-0297">G-protein coupled receptor</keyword>
<feature type="transmembrane region" description="Helical" evidence="9">
    <location>
        <begin position="12"/>
        <end position="32"/>
    </location>
</feature>
<evidence type="ECO:0000256" key="3">
    <source>
        <dbReference type="ARBA" id="ARBA00022989"/>
    </source>
</evidence>
<proteinExistence type="predicted"/>
<name>A0AAV2HA65_LYMST</name>
<dbReference type="PANTHER" id="PTHR24243">
    <property type="entry name" value="G-PROTEIN COUPLED RECEPTOR"/>
    <property type="match status" value="1"/>
</dbReference>
<evidence type="ECO:0000313" key="12">
    <source>
        <dbReference type="Proteomes" id="UP001497497"/>
    </source>
</evidence>
<evidence type="ECO:0000256" key="4">
    <source>
        <dbReference type="ARBA" id="ARBA00023040"/>
    </source>
</evidence>